<proteinExistence type="predicted"/>
<dbReference type="EMBL" id="FTOI01000017">
    <property type="protein sequence ID" value="SIT01580.1"/>
    <property type="molecule type" value="Genomic_DNA"/>
</dbReference>
<keyword evidence="2" id="KW-1185">Reference proteome</keyword>
<sequence>MDLQDLGPDFEYERSATANDASGLCKAMNANLYLRDHI</sequence>
<gene>
    <name evidence="1" type="ORF">SAMN05421789_11727</name>
</gene>
<organism evidence="1 2">
    <name type="scientific">Kaistella chaponensis</name>
    <dbReference type="NCBI Taxonomy" id="713588"/>
    <lineage>
        <taxon>Bacteria</taxon>
        <taxon>Pseudomonadati</taxon>
        <taxon>Bacteroidota</taxon>
        <taxon>Flavobacteriia</taxon>
        <taxon>Flavobacteriales</taxon>
        <taxon>Weeksellaceae</taxon>
        <taxon>Chryseobacterium group</taxon>
        <taxon>Kaistella</taxon>
    </lineage>
</organism>
<dbReference type="Proteomes" id="UP000185839">
    <property type="component" value="Unassembled WGS sequence"/>
</dbReference>
<reference evidence="2" key="1">
    <citation type="submission" date="2017-01" db="EMBL/GenBank/DDBJ databases">
        <authorList>
            <person name="Varghese N."/>
            <person name="Submissions S."/>
        </authorList>
    </citation>
    <scope>NUCLEOTIDE SEQUENCE [LARGE SCALE GENOMIC DNA]</scope>
    <source>
        <strain evidence="2">DSM 23145</strain>
    </source>
</reference>
<evidence type="ECO:0000313" key="2">
    <source>
        <dbReference type="Proteomes" id="UP000185839"/>
    </source>
</evidence>
<dbReference type="STRING" id="713588.SAMN05421789_11727"/>
<evidence type="ECO:0000313" key="1">
    <source>
        <dbReference type="EMBL" id="SIT01580.1"/>
    </source>
</evidence>
<dbReference type="AlphaFoldDB" id="A0A1N7NTE1"/>
<name>A0A1N7NTE1_9FLAO</name>
<accession>A0A1N7NTE1</accession>
<protein>
    <submittedName>
        <fullName evidence="1">Uncharacterized protein</fullName>
    </submittedName>
</protein>